<dbReference type="PANTHER" id="PTHR45436">
    <property type="entry name" value="SENSOR HISTIDINE KINASE YKOH"/>
    <property type="match status" value="1"/>
</dbReference>
<feature type="domain" description="HAMP" evidence="14">
    <location>
        <begin position="108"/>
        <end position="161"/>
    </location>
</feature>
<evidence type="ECO:0000313" key="16">
    <source>
        <dbReference type="Proteomes" id="UP000578819"/>
    </source>
</evidence>
<keyword evidence="8 12" id="KW-1133">Transmembrane helix</keyword>
<evidence type="ECO:0000259" key="13">
    <source>
        <dbReference type="PROSITE" id="PS50109"/>
    </source>
</evidence>
<dbReference type="PROSITE" id="PS50885">
    <property type="entry name" value="HAMP"/>
    <property type="match status" value="1"/>
</dbReference>
<dbReference type="SUPFAM" id="SSF158472">
    <property type="entry name" value="HAMP domain-like"/>
    <property type="match status" value="1"/>
</dbReference>
<keyword evidence="10 12" id="KW-0472">Membrane</keyword>
<feature type="transmembrane region" description="Helical" evidence="12">
    <location>
        <begin position="21"/>
        <end position="43"/>
    </location>
</feature>
<reference evidence="15 16" key="1">
    <citation type="submission" date="2020-08" db="EMBL/GenBank/DDBJ databases">
        <title>Sequencing the genomes of 1000 actinobacteria strains.</title>
        <authorList>
            <person name="Klenk H.-P."/>
        </authorList>
    </citation>
    <scope>NUCLEOTIDE SEQUENCE [LARGE SCALE GENOMIC DNA]</scope>
    <source>
        <strain evidence="15 16">DSM 45886</strain>
    </source>
</reference>
<dbReference type="Pfam" id="PF00512">
    <property type="entry name" value="HisKA"/>
    <property type="match status" value="1"/>
</dbReference>
<evidence type="ECO:0000256" key="2">
    <source>
        <dbReference type="ARBA" id="ARBA00004236"/>
    </source>
</evidence>
<protein>
    <recommendedName>
        <fullName evidence="3">histidine kinase</fullName>
        <ecNumber evidence="3">2.7.13.3</ecNumber>
    </recommendedName>
</protein>
<dbReference type="InterPro" id="IPR036890">
    <property type="entry name" value="HATPase_C_sf"/>
</dbReference>
<evidence type="ECO:0000313" key="15">
    <source>
        <dbReference type="EMBL" id="MBB4957272.1"/>
    </source>
</evidence>
<dbReference type="PRINTS" id="PR00344">
    <property type="entry name" value="BCTRLSENSOR"/>
</dbReference>
<evidence type="ECO:0000256" key="4">
    <source>
        <dbReference type="ARBA" id="ARBA00022553"/>
    </source>
</evidence>
<dbReference type="SMART" id="SM00388">
    <property type="entry name" value="HisKA"/>
    <property type="match status" value="1"/>
</dbReference>
<dbReference type="InterPro" id="IPR003661">
    <property type="entry name" value="HisK_dim/P_dom"/>
</dbReference>
<dbReference type="Proteomes" id="UP000578819">
    <property type="component" value="Unassembled WGS sequence"/>
</dbReference>
<sequence>MTVYLTNRRPWLRPTLRLRLTMLNGVLLVGAGATLILLAWLLVGDALRPTDELQPGTTVVLADGATMDARQWQQRLAASATSELLAKGLVALLAISVVGVAGAYAVAGRSLRSLHQVTATARRLGEETLDQRIRYSGADDEVAELAGTFDAMLDRIAEAFEAQKRFVANASHELRTPLAVMRTEIDVTLSDDEADVAEFRRMATVVRDASERANGLVDALLVLARSEAQTGRRLGRKVPVDLADGVAAALSAVRHEATRLKLDIRRTLEPAPVAGDPGLLERLAGNLVENAVRYNHLHGRIWVRTGSDDEQVWLVVGNTGFEVEQADVPGLFEPFRRGGRERTGARGSGLGLSIVRAVCDAHGGTVNVVAQAGGGLEVTVTLPAVGATPVVAASAPVGAGTTGAAPTDPHLQLLSSPGNRETPAG</sequence>
<comment type="caution">
    <text evidence="15">The sequence shown here is derived from an EMBL/GenBank/DDBJ whole genome shotgun (WGS) entry which is preliminary data.</text>
</comment>
<evidence type="ECO:0000256" key="9">
    <source>
        <dbReference type="ARBA" id="ARBA00023012"/>
    </source>
</evidence>
<evidence type="ECO:0000256" key="3">
    <source>
        <dbReference type="ARBA" id="ARBA00012438"/>
    </source>
</evidence>
<dbReference type="Pfam" id="PF02518">
    <property type="entry name" value="HATPase_c"/>
    <property type="match status" value="1"/>
</dbReference>
<dbReference type="InterPro" id="IPR036097">
    <property type="entry name" value="HisK_dim/P_sf"/>
</dbReference>
<keyword evidence="16" id="KW-1185">Reference proteome</keyword>
<evidence type="ECO:0000256" key="11">
    <source>
        <dbReference type="SAM" id="MobiDB-lite"/>
    </source>
</evidence>
<organism evidence="15 16">
    <name type="scientific">Micromonospora polyrhachis</name>
    <dbReference type="NCBI Taxonomy" id="1282883"/>
    <lineage>
        <taxon>Bacteria</taxon>
        <taxon>Bacillati</taxon>
        <taxon>Actinomycetota</taxon>
        <taxon>Actinomycetes</taxon>
        <taxon>Micromonosporales</taxon>
        <taxon>Micromonosporaceae</taxon>
        <taxon>Micromonospora</taxon>
    </lineage>
</organism>
<dbReference type="CDD" id="cd06225">
    <property type="entry name" value="HAMP"/>
    <property type="match status" value="1"/>
</dbReference>
<dbReference type="SMART" id="SM00304">
    <property type="entry name" value="HAMP"/>
    <property type="match status" value="1"/>
</dbReference>
<dbReference type="Gene3D" id="3.30.565.10">
    <property type="entry name" value="Histidine kinase-like ATPase, C-terminal domain"/>
    <property type="match status" value="1"/>
</dbReference>
<dbReference type="InterPro" id="IPR003594">
    <property type="entry name" value="HATPase_dom"/>
</dbReference>
<dbReference type="EMBL" id="JACHJW010000001">
    <property type="protein sequence ID" value="MBB4957272.1"/>
    <property type="molecule type" value="Genomic_DNA"/>
</dbReference>
<dbReference type="InterPro" id="IPR003660">
    <property type="entry name" value="HAMP_dom"/>
</dbReference>
<evidence type="ECO:0000259" key="14">
    <source>
        <dbReference type="PROSITE" id="PS50885"/>
    </source>
</evidence>
<keyword evidence="7 15" id="KW-0418">Kinase</keyword>
<dbReference type="CDD" id="cd00082">
    <property type="entry name" value="HisKA"/>
    <property type="match status" value="1"/>
</dbReference>
<dbReference type="GO" id="GO:0005886">
    <property type="term" value="C:plasma membrane"/>
    <property type="evidence" value="ECO:0007669"/>
    <property type="project" value="UniProtKB-SubCell"/>
</dbReference>
<gene>
    <name evidence="15" type="ORF">FHR38_001005</name>
</gene>
<keyword evidence="6 12" id="KW-0812">Transmembrane</keyword>
<dbReference type="InterPro" id="IPR005467">
    <property type="entry name" value="His_kinase_dom"/>
</dbReference>
<comment type="catalytic activity">
    <reaction evidence="1">
        <text>ATP + protein L-histidine = ADP + protein N-phospho-L-histidine.</text>
        <dbReference type="EC" id="2.7.13.3"/>
    </reaction>
</comment>
<evidence type="ECO:0000256" key="6">
    <source>
        <dbReference type="ARBA" id="ARBA00022692"/>
    </source>
</evidence>
<keyword evidence="9" id="KW-0902">Two-component regulatory system</keyword>
<feature type="domain" description="Histidine kinase" evidence="13">
    <location>
        <begin position="169"/>
        <end position="386"/>
    </location>
</feature>
<dbReference type="AlphaFoldDB" id="A0A7W7WN54"/>
<dbReference type="Gene3D" id="6.10.340.10">
    <property type="match status" value="1"/>
</dbReference>
<dbReference type="PANTHER" id="PTHR45436:SF5">
    <property type="entry name" value="SENSOR HISTIDINE KINASE TRCS"/>
    <property type="match status" value="1"/>
</dbReference>
<dbReference type="Gene3D" id="1.10.287.130">
    <property type="match status" value="1"/>
</dbReference>
<evidence type="ECO:0000256" key="12">
    <source>
        <dbReference type="SAM" id="Phobius"/>
    </source>
</evidence>
<keyword evidence="5" id="KW-0808">Transferase</keyword>
<dbReference type="CDD" id="cd00075">
    <property type="entry name" value="HATPase"/>
    <property type="match status" value="1"/>
</dbReference>
<dbReference type="GO" id="GO:0000155">
    <property type="term" value="F:phosphorelay sensor kinase activity"/>
    <property type="evidence" value="ECO:0007669"/>
    <property type="project" value="InterPro"/>
</dbReference>
<dbReference type="Pfam" id="PF00672">
    <property type="entry name" value="HAMP"/>
    <property type="match status" value="1"/>
</dbReference>
<dbReference type="InterPro" id="IPR050428">
    <property type="entry name" value="TCS_sensor_his_kinase"/>
</dbReference>
<proteinExistence type="predicted"/>
<accession>A0A7W7WN54</accession>
<evidence type="ECO:0000256" key="7">
    <source>
        <dbReference type="ARBA" id="ARBA00022777"/>
    </source>
</evidence>
<dbReference type="SMART" id="SM00387">
    <property type="entry name" value="HATPase_c"/>
    <property type="match status" value="1"/>
</dbReference>
<dbReference type="InterPro" id="IPR004358">
    <property type="entry name" value="Sig_transdc_His_kin-like_C"/>
</dbReference>
<dbReference type="EC" id="2.7.13.3" evidence="3"/>
<evidence type="ECO:0000256" key="8">
    <source>
        <dbReference type="ARBA" id="ARBA00022989"/>
    </source>
</evidence>
<evidence type="ECO:0000256" key="10">
    <source>
        <dbReference type="ARBA" id="ARBA00023136"/>
    </source>
</evidence>
<name>A0A7W7WN54_9ACTN</name>
<feature type="region of interest" description="Disordered" evidence="11">
    <location>
        <begin position="399"/>
        <end position="425"/>
    </location>
</feature>
<dbReference type="SUPFAM" id="SSF47384">
    <property type="entry name" value="Homodimeric domain of signal transducing histidine kinase"/>
    <property type="match status" value="1"/>
</dbReference>
<evidence type="ECO:0000256" key="1">
    <source>
        <dbReference type="ARBA" id="ARBA00000085"/>
    </source>
</evidence>
<dbReference type="PROSITE" id="PS50109">
    <property type="entry name" value="HIS_KIN"/>
    <property type="match status" value="1"/>
</dbReference>
<evidence type="ECO:0000256" key="5">
    <source>
        <dbReference type="ARBA" id="ARBA00022679"/>
    </source>
</evidence>
<comment type="subcellular location">
    <subcellularLocation>
        <location evidence="2">Cell membrane</location>
    </subcellularLocation>
</comment>
<keyword evidence="4" id="KW-0597">Phosphoprotein</keyword>
<dbReference type="SUPFAM" id="SSF55874">
    <property type="entry name" value="ATPase domain of HSP90 chaperone/DNA topoisomerase II/histidine kinase"/>
    <property type="match status" value="1"/>
</dbReference>
<feature type="transmembrane region" description="Helical" evidence="12">
    <location>
        <begin position="84"/>
        <end position="107"/>
    </location>
</feature>